<dbReference type="InterPro" id="IPR036737">
    <property type="entry name" value="OmpA-like_sf"/>
</dbReference>
<evidence type="ECO:0000256" key="2">
    <source>
        <dbReference type="ARBA" id="ARBA00023136"/>
    </source>
</evidence>
<dbReference type="InterPro" id="IPR006665">
    <property type="entry name" value="OmpA-like"/>
</dbReference>
<dbReference type="SUPFAM" id="SSF103088">
    <property type="entry name" value="OmpA-like"/>
    <property type="match status" value="1"/>
</dbReference>
<dbReference type="InterPro" id="IPR006664">
    <property type="entry name" value="OMP_bac"/>
</dbReference>
<feature type="domain" description="OmpA-like" evidence="7">
    <location>
        <begin position="100"/>
        <end position="214"/>
    </location>
</feature>
<feature type="signal peptide" evidence="6">
    <location>
        <begin position="1"/>
        <end position="22"/>
    </location>
</feature>
<dbReference type="RefSeq" id="WP_157025753.1">
    <property type="nucleotide sequence ID" value="NZ_WQMS01000001.1"/>
</dbReference>
<keyword evidence="9" id="KW-1185">Reference proteome</keyword>
<evidence type="ECO:0000259" key="7">
    <source>
        <dbReference type="PROSITE" id="PS51123"/>
    </source>
</evidence>
<dbReference type="PANTHER" id="PTHR30329:SF21">
    <property type="entry name" value="LIPOPROTEIN YIAD-RELATED"/>
    <property type="match status" value="1"/>
</dbReference>
<evidence type="ECO:0000256" key="4">
    <source>
        <dbReference type="PROSITE-ProRule" id="PRU00473"/>
    </source>
</evidence>
<keyword evidence="3" id="KW-0998">Cell outer membrane</keyword>
<keyword evidence="2 4" id="KW-0472">Membrane</keyword>
<gene>
    <name evidence="8" type="ORF">GON01_02350</name>
</gene>
<proteinExistence type="predicted"/>
<keyword evidence="6" id="KW-0732">Signal</keyword>
<comment type="subcellular location">
    <subcellularLocation>
        <location evidence="1">Cell outer membrane</location>
    </subcellularLocation>
</comment>
<evidence type="ECO:0000256" key="6">
    <source>
        <dbReference type="SAM" id="SignalP"/>
    </source>
</evidence>
<dbReference type="PROSITE" id="PS51123">
    <property type="entry name" value="OMPA_2"/>
    <property type="match status" value="1"/>
</dbReference>
<dbReference type="EMBL" id="WQMS01000001">
    <property type="protein sequence ID" value="MVO76782.1"/>
    <property type="molecule type" value="Genomic_DNA"/>
</dbReference>
<evidence type="ECO:0000256" key="1">
    <source>
        <dbReference type="ARBA" id="ARBA00004442"/>
    </source>
</evidence>
<organism evidence="8 9">
    <name type="scientific">Sphingomonas horti</name>
    <dbReference type="NCBI Taxonomy" id="2682842"/>
    <lineage>
        <taxon>Bacteria</taxon>
        <taxon>Pseudomonadati</taxon>
        <taxon>Pseudomonadota</taxon>
        <taxon>Alphaproteobacteria</taxon>
        <taxon>Sphingomonadales</taxon>
        <taxon>Sphingomonadaceae</taxon>
        <taxon>Sphingomonas</taxon>
    </lineage>
</organism>
<feature type="chain" id="PRO_5026294813" evidence="6">
    <location>
        <begin position="23"/>
        <end position="214"/>
    </location>
</feature>
<dbReference type="Gene3D" id="3.30.1330.60">
    <property type="entry name" value="OmpA-like domain"/>
    <property type="match status" value="1"/>
</dbReference>
<dbReference type="PRINTS" id="PR01021">
    <property type="entry name" value="OMPADOMAIN"/>
</dbReference>
<comment type="caution">
    <text evidence="8">The sequence shown here is derived from an EMBL/GenBank/DDBJ whole genome shotgun (WGS) entry which is preliminary data.</text>
</comment>
<feature type="region of interest" description="Disordered" evidence="5">
    <location>
        <begin position="60"/>
        <end position="100"/>
    </location>
</feature>
<evidence type="ECO:0000313" key="8">
    <source>
        <dbReference type="EMBL" id="MVO76782.1"/>
    </source>
</evidence>
<evidence type="ECO:0000256" key="5">
    <source>
        <dbReference type="SAM" id="MobiDB-lite"/>
    </source>
</evidence>
<reference evidence="8 9" key="1">
    <citation type="submission" date="2019-12" db="EMBL/GenBank/DDBJ databases">
        <authorList>
            <person name="Huq M.A."/>
        </authorList>
    </citation>
    <scope>NUCLEOTIDE SEQUENCE [LARGE SCALE GENOMIC DNA]</scope>
    <source>
        <strain evidence="8 9">MAH-20</strain>
    </source>
</reference>
<dbReference type="Proteomes" id="UP000441389">
    <property type="component" value="Unassembled WGS sequence"/>
</dbReference>
<dbReference type="GO" id="GO:0009279">
    <property type="term" value="C:cell outer membrane"/>
    <property type="evidence" value="ECO:0007669"/>
    <property type="project" value="UniProtKB-SubCell"/>
</dbReference>
<dbReference type="CDD" id="cd07185">
    <property type="entry name" value="OmpA_C-like"/>
    <property type="match status" value="1"/>
</dbReference>
<protein>
    <submittedName>
        <fullName evidence="8">OmpA family protein</fullName>
    </submittedName>
</protein>
<dbReference type="AlphaFoldDB" id="A0A6I4IX69"/>
<evidence type="ECO:0000256" key="3">
    <source>
        <dbReference type="ARBA" id="ARBA00023237"/>
    </source>
</evidence>
<dbReference type="PANTHER" id="PTHR30329">
    <property type="entry name" value="STATOR ELEMENT OF FLAGELLAR MOTOR COMPLEX"/>
    <property type="match status" value="1"/>
</dbReference>
<evidence type="ECO:0000313" key="9">
    <source>
        <dbReference type="Proteomes" id="UP000441389"/>
    </source>
</evidence>
<name>A0A6I4IX69_9SPHN</name>
<accession>A0A6I4IX69</accession>
<dbReference type="InterPro" id="IPR050330">
    <property type="entry name" value="Bact_OuterMem_StrucFunc"/>
</dbReference>
<sequence length="214" mass="22901">MKTLITVSIALSAMALPANAFAQSGEKVTEDEARCFISGVCKVEAEKKFSLANINTSAHRAAATDTPASLPVSRQAAPEPRRGKAVRTASSDVRSPHAVARPARRSLDMRLTFDLNSAELTPEAMAQADIFAKTLQESTAAAGTFVIEGHTDSIGSRASNLDLSRRRAQSVVAYLTEHGVPPSRLKAIGYGFDHPRDGLPASDPSNRRVEIVKY</sequence>
<dbReference type="Pfam" id="PF00691">
    <property type="entry name" value="OmpA"/>
    <property type="match status" value="1"/>
</dbReference>